<dbReference type="PANTHER" id="PTHR47197:SF3">
    <property type="entry name" value="DIHYDRO-HEME D1 DEHYDROGENASE"/>
    <property type="match status" value="1"/>
</dbReference>
<accession>A0ABX8JGY1</accession>
<feature type="signal peptide" evidence="1">
    <location>
        <begin position="1"/>
        <end position="26"/>
    </location>
</feature>
<dbReference type="InterPro" id="IPR051200">
    <property type="entry name" value="Host-pathogen_enzymatic-act"/>
</dbReference>
<gene>
    <name evidence="2" type="ORF">KP005_20280</name>
</gene>
<dbReference type="InterPro" id="IPR019405">
    <property type="entry name" value="Lactonase_7-beta_prop"/>
</dbReference>
<reference evidence="2 3" key="1">
    <citation type="submission" date="2021-06" db="EMBL/GenBank/DDBJ databases">
        <title>Gemonas diversity in paddy soil.</title>
        <authorList>
            <person name="Liu G."/>
        </authorList>
    </citation>
    <scope>NUCLEOTIDE SEQUENCE [LARGE SCALE GENOMIC DNA]</scope>
    <source>
        <strain evidence="2 3">RG29</strain>
    </source>
</reference>
<proteinExistence type="predicted"/>
<organism evidence="2 3">
    <name type="scientific">Geomonas diazotrophica</name>
    <dbReference type="NCBI Taxonomy" id="2843197"/>
    <lineage>
        <taxon>Bacteria</taxon>
        <taxon>Pseudomonadati</taxon>
        <taxon>Thermodesulfobacteriota</taxon>
        <taxon>Desulfuromonadia</taxon>
        <taxon>Geobacterales</taxon>
        <taxon>Geobacteraceae</taxon>
        <taxon>Geomonas</taxon>
    </lineage>
</organism>
<dbReference type="EMBL" id="CP076724">
    <property type="protein sequence ID" value="QWV97639.1"/>
    <property type="molecule type" value="Genomic_DNA"/>
</dbReference>
<feature type="chain" id="PRO_5047074223" evidence="1">
    <location>
        <begin position="27"/>
        <end position="974"/>
    </location>
</feature>
<evidence type="ECO:0000313" key="3">
    <source>
        <dbReference type="Proteomes" id="UP000683493"/>
    </source>
</evidence>
<keyword evidence="3" id="KW-1185">Reference proteome</keyword>
<sequence length="974" mass="104925">MRPGKRLTLAFIAVLVFLSGCNGGGADTAQFLPNMNQYITPLAPQGARFETLNPGLLDKPEWLAGQAVTSVTSPDNKTLLVLTSGYNRVYTSTPTAPYPWYTPDSNEYVFIYDISSGTPVKKQVVQVPNSYNGIVFDPSGKAFYVSGGVSDNVHVFTRIADGTWGEVVAPLALGHNSSGNGLPWSANFGNGSINLQIGVKPCAAGLAISSDGKTLVVANYYNDSISIFRGGLNNWAPAAELDLRPGKSGGAAGVPGGEYPFWVAVKGTEADGTATAYVSSVRDREIVVVKLNGSPAVTARIKVVGQPNKMALNKDQSLLYVVEDQSDSVDVIRTGDNAVVGTIPVIAPASVLPASLTGLRGANPNSVTISPDERRLLVTNGNLNSVAVVELSDTRTSGEVAGLIPTGWYPNSVSVSADGSWLYVVNGKSATGPNADFRYSYGPPSRPNGFQTNHYNPQLTKAGLQSLPLPAAAQLQTLTGQVISNNRFSYADGARDREVMSVLQANVKHVIFIIKENRTYDQILGDLAVGNGDPALAEFGERYTPNQHAAARTFVTLDNFYDTAEVSNDGWAWTTSGRAPDVVERQYAVAYAGRGLSLDTEGTNRSVNVAYGTLAERKAANPLTPDDDDLLPGQTDVAAPDGPGNEVNKGYLWDAALRRGLTVRNYGFFLDTTRYNIPLAAGGIPLLKDPAAVATQVAYPSSAALAPCTDIYYRGFDNSFPDYYRFKEWEREFDTYETSGTLPALSLVRLMHDHTGNFATAIDGVNTPEIQQADNDYAVGLLLEKLSKSPKYKDNTLVFIIEDDSQDGGDHVDSHRSIAFVAGAYVKQGALVSSHYNTVNFLRTIEEVLGLTPMNLNDALARPMTDCFTTTPAPWSFTAKPAAILYGTTLPPFAGLAPLGKKAQAPKPTHDAQYWAKATRGMDFSSEDKFDFARYNRILWKGLMGEKPYPAAPNGKDLRRNRRELLSRYKLAMN</sequence>
<protein>
    <submittedName>
        <fullName evidence="2">Bifunctional YncE family protein/alkaline phosphatase family protein</fullName>
    </submittedName>
</protein>
<name>A0ABX8JGY1_9BACT</name>
<keyword evidence="1" id="KW-0732">Signal</keyword>
<evidence type="ECO:0000256" key="1">
    <source>
        <dbReference type="SAM" id="SignalP"/>
    </source>
</evidence>
<dbReference type="PROSITE" id="PS51257">
    <property type="entry name" value="PROKAR_LIPOPROTEIN"/>
    <property type="match status" value="1"/>
</dbReference>
<dbReference type="PANTHER" id="PTHR47197">
    <property type="entry name" value="PROTEIN NIRF"/>
    <property type="match status" value="1"/>
</dbReference>
<dbReference type="Pfam" id="PF10282">
    <property type="entry name" value="Lactonase"/>
    <property type="match status" value="1"/>
</dbReference>
<dbReference type="Proteomes" id="UP000683493">
    <property type="component" value="Chromosome"/>
</dbReference>
<evidence type="ECO:0000313" key="2">
    <source>
        <dbReference type="EMBL" id="QWV97639.1"/>
    </source>
</evidence>